<dbReference type="Proteomes" id="UP001642540">
    <property type="component" value="Unassembled WGS sequence"/>
</dbReference>
<feature type="compositionally biased region" description="Polar residues" evidence="1">
    <location>
        <begin position="91"/>
        <end position="104"/>
    </location>
</feature>
<comment type="caution">
    <text evidence="2">The sequence shown here is derived from an EMBL/GenBank/DDBJ whole genome shotgun (WGS) entry which is preliminary data.</text>
</comment>
<organism evidence="2 3">
    <name type="scientific">Orchesella dallaii</name>
    <dbReference type="NCBI Taxonomy" id="48710"/>
    <lineage>
        <taxon>Eukaryota</taxon>
        <taxon>Metazoa</taxon>
        <taxon>Ecdysozoa</taxon>
        <taxon>Arthropoda</taxon>
        <taxon>Hexapoda</taxon>
        <taxon>Collembola</taxon>
        <taxon>Entomobryomorpha</taxon>
        <taxon>Entomobryoidea</taxon>
        <taxon>Orchesellidae</taxon>
        <taxon>Orchesellinae</taxon>
        <taxon>Orchesella</taxon>
    </lineage>
</organism>
<accession>A0ABP1Q418</accession>
<reference evidence="2 3" key="1">
    <citation type="submission" date="2024-08" db="EMBL/GenBank/DDBJ databases">
        <authorList>
            <person name="Cucini C."/>
            <person name="Frati F."/>
        </authorList>
    </citation>
    <scope>NUCLEOTIDE SEQUENCE [LARGE SCALE GENOMIC DNA]</scope>
</reference>
<dbReference type="EMBL" id="CAXLJM020000019">
    <property type="protein sequence ID" value="CAL8086008.1"/>
    <property type="molecule type" value="Genomic_DNA"/>
</dbReference>
<name>A0ABP1Q418_9HEXA</name>
<feature type="region of interest" description="Disordered" evidence="1">
    <location>
        <begin position="90"/>
        <end position="110"/>
    </location>
</feature>
<proteinExistence type="predicted"/>
<evidence type="ECO:0000256" key="1">
    <source>
        <dbReference type="SAM" id="MobiDB-lite"/>
    </source>
</evidence>
<evidence type="ECO:0000313" key="3">
    <source>
        <dbReference type="Proteomes" id="UP001642540"/>
    </source>
</evidence>
<keyword evidence="3" id="KW-1185">Reference proteome</keyword>
<protein>
    <submittedName>
        <fullName evidence="2">Uncharacterized protein</fullName>
    </submittedName>
</protein>
<evidence type="ECO:0000313" key="2">
    <source>
        <dbReference type="EMBL" id="CAL8086008.1"/>
    </source>
</evidence>
<gene>
    <name evidence="2" type="ORF">ODALV1_LOCUS6302</name>
</gene>
<sequence>MSVAMTKLKPFIISTLTEEKNSTQDGVNRKSWKKQGPLPHFLVPTQRTAEKQFNLIILLALSLHIRKHRSFSRRRQTNSGKKVWTAFYPRNNDQGGHYQLNTAKDCNKLN</sequence>